<dbReference type="SUPFAM" id="SSF53098">
    <property type="entry name" value="Ribonuclease H-like"/>
    <property type="match status" value="1"/>
</dbReference>
<dbReference type="AlphaFoldDB" id="A0A1J4JS44"/>
<dbReference type="PROSITE" id="PS00028">
    <property type="entry name" value="ZINC_FINGER_C2H2_1"/>
    <property type="match status" value="3"/>
</dbReference>
<dbReference type="InterPro" id="IPR036397">
    <property type="entry name" value="RNaseH_sf"/>
</dbReference>
<dbReference type="OrthoDB" id="10261556at2759"/>
<dbReference type="InterPro" id="IPR013087">
    <property type="entry name" value="Znf_C2H2_type"/>
</dbReference>
<feature type="domain" description="C2H2-type" evidence="4">
    <location>
        <begin position="462"/>
        <end position="483"/>
    </location>
</feature>
<sequence length="633" mass="73774">MIFPDISFGEGKPKLRSYYKYQWNPRETRIIEFYPNQKVSVTLLYSSDPNLLETLLTYVDGNPISIDLEWAQPYNHSPHIIELFQFASSKGVVIVASDSNTGYDKITQFLNSSKFFGKGMSSDKKKLYQCCGQKFDMEDIEITRLLPNNLSINFETITNEFLGKSTASFKDHRVQRSDWSVRPLSILQILYGAHDAYSMLLVYQKLIEKFGSEIKPFIRKSKTEKTKGNNKRPFKNENLVCKFVNIDFEKFEKNLNLFVEENPIPIKTQLFNYINKKRGKTEPKYEDENLCFLENSNEIMHFLLQKKSKDEKLSMIKAVNLTSDLLFYGIIINQNEKLFSCIPCDKNLHDVTSLLQHSVHRHAPLQFPNDSLNSNPNSSNSNKSNPNPEAVDVKNMLLRFLTATKRINCPFSKIYLDSELRNTTIEEEDQDEGISDSDDDGLQANRPYITPMVYNQDEGIKCRICNSAFHSIEEIKNHCWIDHNDIFVDIFSKKVTKNNDIDEKVKEFGLFLINQLNLSNVTQDPQMIHCKKCDFETTEPSKFFTHMFFKHQTFSFVKKKQFDQWPMKYSAFAPNLKKLINRIVVNVPFDDLEDNGLFNHTNNMCLDCNVKFPDEETMLSHYIEDHLIYYPLL</sequence>
<dbReference type="GeneID" id="94842500"/>
<proteinExistence type="predicted"/>
<keyword evidence="2" id="KW-0378">Hydrolase</keyword>
<dbReference type="Gene3D" id="3.30.420.10">
    <property type="entry name" value="Ribonuclease H-like superfamily/Ribonuclease H"/>
    <property type="match status" value="1"/>
</dbReference>
<dbReference type="SMART" id="SM00355">
    <property type="entry name" value="ZnF_C2H2"/>
    <property type="match status" value="4"/>
</dbReference>
<dbReference type="GO" id="GO:0005634">
    <property type="term" value="C:nucleus"/>
    <property type="evidence" value="ECO:0007669"/>
    <property type="project" value="TreeGrafter"/>
</dbReference>
<keyword evidence="6" id="KW-1185">Reference proteome</keyword>
<name>A0A1J4JS44_9EUKA</name>
<evidence type="ECO:0000259" key="4">
    <source>
        <dbReference type="PROSITE" id="PS00028"/>
    </source>
</evidence>
<protein>
    <recommendedName>
        <fullName evidence="4">C2H2-type domain-containing protein</fullName>
    </recommendedName>
</protein>
<dbReference type="GO" id="GO:0003676">
    <property type="term" value="F:nucleic acid binding"/>
    <property type="evidence" value="ECO:0007669"/>
    <property type="project" value="InterPro"/>
</dbReference>
<evidence type="ECO:0000313" key="5">
    <source>
        <dbReference type="EMBL" id="OHT01867.1"/>
    </source>
</evidence>
<keyword evidence="1" id="KW-0540">Nuclease</keyword>
<dbReference type="EMBL" id="MLAK01000892">
    <property type="protein sequence ID" value="OHT01867.1"/>
    <property type="molecule type" value="Genomic_DNA"/>
</dbReference>
<dbReference type="GO" id="GO:0006139">
    <property type="term" value="P:nucleobase-containing compound metabolic process"/>
    <property type="evidence" value="ECO:0007669"/>
    <property type="project" value="InterPro"/>
</dbReference>
<dbReference type="Pfam" id="PF01612">
    <property type="entry name" value="DNA_pol_A_exo1"/>
    <property type="match status" value="1"/>
</dbReference>
<reference evidence="5" key="1">
    <citation type="submission" date="2016-10" db="EMBL/GenBank/DDBJ databases">
        <authorList>
            <person name="Benchimol M."/>
            <person name="Almeida L.G."/>
            <person name="Vasconcelos A.T."/>
            <person name="Perreira-Neves A."/>
            <person name="Rosa I.A."/>
            <person name="Tasca T."/>
            <person name="Bogo M.R."/>
            <person name="de Souza W."/>
        </authorList>
    </citation>
    <scope>NUCLEOTIDE SEQUENCE [LARGE SCALE GENOMIC DNA]</scope>
    <source>
        <strain evidence="5">K</strain>
    </source>
</reference>
<dbReference type="PANTHER" id="PTHR13620:SF104">
    <property type="entry name" value="EXONUCLEASE 3'-5' DOMAIN-CONTAINING PROTEIN 2"/>
    <property type="match status" value="1"/>
</dbReference>
<dbReference type="PANTHER" id="PTHR13620">
    <property type="entry name" value="3-5 EXONUCLEASE"/>
    <property type="match status" value="1"/>
</dbReference>
<dbReference type="GO" id="GO:0008408">
    <property type="term" value="F:3'-5' exonuclease activity"/>
    <property type="evidence" value="ECO:0007669"/>
    <property type="project" value="InterPro"/>
</dbReference>
<dbReference type="RefSeq" id="XP_068355003.1">
    <property type="nucleotide sequence ID" value="XM_068507796.1"/>
</dbReference>
<feature type="region of interest" description="Disordered" evidence="3">
    <location>
        <begin position="365"/>
        <end position="389"/>
    </location>
</feature>
<dbReference type="InterPro" id="IPR012337">
    <property type="entry name" value="RNaseH-like_sf"/>
</dbReference>
<dbReference type="InterPro" id="IPR051132">
    <property type="entry name" value="3-5_Exonuclease_domain"/>
</dbReference>
<dbReference type="Proteomes" id="UP000179807">
    <property type="component" value="Unassembled WGS sequence"/>
</dbReference>
<feature type="domain" description="C2H2-type" evidence="4">
    <location>
        <begin position="341"/>
        <end position="362"/>
    </location>
</feature>
<organism evidence="5 6">
    <name type="scientific">Tritrichomonas foetus</name>
    <dbReference type="NCBI Taxonomy" id="1144522"/>
    <lineage>
        <taxon>Eukaryota</taxon>
        <taxon>Metamonada</taxon>
        <taxon>Parabasalia</taxon>
        <taxon>Tritrichomonadida</taxon>
        <taxon>Tritrichomonadidae</taxon>
        <taxon>Tritrichomonas</taxon>
    </lineage>
</organism>
<evidence type="ECO:0000256" key="2">
    <source>
        <dbReference type="ARBA" id="ARBA00022801"/>
    </source>
</evidence>
<accession>A0A1J4JS44</accession>
<gene>
    <name evidence="5" type="ORF">TRFO_31208</name>
</gene>
<evidence type="ECO:0000256" key="3">
    <source>
        <dbReference type="SAM" id="MobiDB-lite"/>
    </source>
</evidence>
<comment type="caution">
    <text evidence="5">The sequence shown here is derived from an EMBL/GenBank/DDBJ whole genome shotgun (WGS) entry which is preliminary data.</text>
</comment>
<feature type="compositionally biased region" description="Low complexity" evidence="3">
    <location>
        <begin position="368"/>
        <end position="388"/>
    </location>
</feature>
<evidence type="ECO:0000313" key="6">
    <source>
        <dbReference type="Proteomes" id="UP000179807"/>
    </source>
</evidence>
<dbReference type="InterPro" id="IPR002562">
    <property type="entry name" value="3'-5'_exonuclease_dom"/>
</dbReference>
<dbReference type="GO" id="GO:0005737">
    <property type="term" value="C:cytoplasm"/>
    <property type="evidence" value="ECO:0007669"/>
    <property type="project" value="TreeGrafter"/>
</dbReference>
<evidence type="ECO:0000256" key="1">
    <source>
        <dbReference type="ARBA" id="ARBA00022722"/>
    </source>
</evidence>
<feature type="domain" description="C2H2-type" evidence="4">
    <location>
        <begin position="605"/>
        <end position="626"/>
    </location>
</feature>
<dbReference type="VEuPathDB" id="TrichDB:TRFO_31208"/>